<dbReference type="EMBL" id="CADEBC010000540">
    <property type="protein sequence ID" value="CAB3250055.1"/>
    <property type="molecule type" value="Genomic_DNA"/>
</dbReference>
<evidence type="ECO:0000256" key="7">
    <source>
        <dbReference type="ARBA" id="ARBA00022918"/>
    </source>
</evidence>
<evidence type="ECO:0000256" key="2">
    <source>
        <dbReference type="ARBA" id="ARBA00022723"/>
    </source>
</evidence>
<keyword evidence="5" id="KW-0460">Magnesium</keyword>
<protein>
    <recommendedName>
        <fullName evidence="11">Retroviral polymerase SH3-like domain-containing protein</fullName>
    </recommendedName>
</protein>
<dbReference type="GO" id="GO:0003887">
    <property type="term" value="F:DNA-directed DNA polymerase activity"/>
    <property type="evidence" value="ECO:0007669"/>
    <property type="project" value="UniProtKB-KW"/>
</dbReference>
<keyword evidence="8" id="KW-0239">DNA-directed DNA polymerase</keyword>
<accession>A0A8S1AX96</accession>
<keyword evidence="13" id="KW-1185">Reference proteome</keyword>
<keyword evidence="6" id="KW-0229">DNA integration</keyword>
<name>A0A8S1AX96_ARCPL</name>
<feature type="region of interest" description="Disordered" evidence="10">
    <location>
        <begin position="211"/>
        <end position="264"/>
    </location>
</feature>
<evidence type="ECO:0000256" key="10">
    <source>
        <dbReference type="SAM" id="MobiDB-lite"/>
    </source>
</evidence>
<evidence type="ECO:0000256" key="5">
    <source>
        <dbReference type="ARBA" id="ARBA00022842"/>
    </source>
</evidence>
<evidence type="ECO:0000313" key="12">
    <source>
        <dbReference type="EMBL" id="CAB3250055.1"/>
    </source>
</evidence>
<evidence type="ECO:0000256" key="8">
    <source>
        <dbReference type="ARBA" id="ARBA00022932"/>
    </source>
</evidence>
<evidence type="ECO:0000256" key="4">
    <source>
        <dbReference type="ARBA" id="ARBA00022801"/>
    </source>
</evidence>
<keyword evidence="8" id="KW-0548">Nucleotidyltransferase</keyword>
<dbReference type="OrthoDB" id="413361at2759"/>
<dbReference type="GO" id="GO:0015074">
    <property type="term" value="P:DNA integration"/>
    <property type="evidence" value="ECO:0007669"/>
    <property type="project" value="UniProtKB-KW"/>
</dbReference>
<dbReference type="PANTHER" id="PTHR42648">
    <property type="entry name" value="TRANSPOSASE, PUTATIVE-RELATED"/>
    <property type="match status" value="1"/>
</dbReference>
<evidence type="ECO:0000256" key="6">
    <source>
        <dbReference type="ARBA" id="ARBA00022908"/>
    </source>
</evidence>
<feature type="domain" description="Retroviral polymerase SH3-like" evidence="11">
    <location>
        <begin position="60"/>
        <end position="113"/>
    </location>
</feature>
<comment type="caution">
    <text evidence="12">The sequence shown here is derived from an EMBL/GenBank/DDBJ whole genome shotgun (WGS) entry which is preliminary data.</text>
</comment>
<feature type="compositionally biased region" description="Acidic residues" evidence="10">
    <location>
        <begin position="211"/>
        <end position="223"/>
    </location>
</feature>
<dbReference type="GO" id="GO:0006310">
    <property type="term" value="P:DNA recombination"/>
    <property type="evidence" value="ECO:0007669"/>
    <property type="project" value="UniProtKB-KW"/>
</dbReference>
<dbReference type="InterPro" id="IPR036397">
    <property type="entry name" value="RNaseH_sf"/>
</dbReference>
<keyword evidence="8" id="KW-0808">Transferase</keyword>
<dbReference type="SUPFAM" id="SSF53098">
    <property type="entry name" value="Ribonuclease H-like"/>
    <property type="match status" value="1"/>
</dbReference>
<dbReference type="GO" id="GO:0016787">
    <property type="term" value="F:hydrolase activity"/>
    <property type="evidence" value="ECO:0007669"/>
    <property type="project" value="UniProtKB-KW"/>
</dbReference>
<keyword evidence="7" id="KW-0695">RNA-directed DNA polymerase</keyword>
<dbReference type="InterPro" id="IPR012337">
    <property type="entry name" value="RNaseH-like_sf"/>
</dbReference>
<dbReference type="GO" id="GO:0003676">
    <property type="term" value="F:nucleic acid binding"/>
    <property type="evidence" value="ECO:0007669"/>
    <property type="project" value="InterPro"/>
</dbReference>
<sequence>MARSLMYAHAKIPPALWAEMISAAVYILNRTGPTSVDGKSPYELWHQKKPRLSHLRIIGSICYPHVPKQRRKKLDKKAQKGILIGYDSDNGYRIWDSNSFKLIRSRDVTFNENPLLGHFEEIDEPVANQNKTADKNSNTLFDFVIPRQHECYTPADTSNIQQTLTSHDESIASSSQQDEHAAESSCAEIETASEDDVPEAETFLEAEESFYEPISEEEVSDVIETDRQVNDINESRPDRRDDSSLSASEIEAEGRMTLRDRSNLRPPAIQRLHLQHLYEWQFDKR</sequence>
<dbReference type="AlphaFoldDB" id="A0A8S1AX96"/>
<keyword evidence="4" id="KW-0378">Hydrolase</keyword>
<evidence type="ECO:0000259" key="11">
    <source>
        <dbReference type="Pfam" id="PF25597"/>
    </source>
</evidence>
<feature type="compositionally biased region" description="Polar residues" evidence="10">
    <location>
        <begin position="167"/>
        <end position="176"/>
    </location>
</feature>
<dbReference type="GO" id="GO:0003964">
    <property type="term" value="F:RNA-directed DNA polymerase activity"/>
    <property type="evidence" value="ECO:0007669"/>
    <property type="project" value="UniProtKB-KW"/>
</dbReference>
<keyword evidence="1" id="KW-0540">Nuclease</keyword>
<evidence type="ECO:0000256" key="1">
    <source>
        <dbReference type="ARBA" id="ARBA00022722"/>
    </source>
</evidence>
<dbReference type="GO" id="GO:0004519">
    <property type="term" value="F:endonuclease activity"/>
    <property type="evidence" value="ECO:0007669"/>
    <property type="project" value="UniProtKB-KW"/>
</dbReference>
<evidence type="ECO:0000313" key="13">
    <source>
        <dbReference type="Proteomes" id="UP000494106"/>
    </source>
</evidence>
<dbReference type="PANTHER" id="PTHR42648:SF11">
    <property type="entry name" value="TRANSPOSON TY4-P GAG-POL POLYPROTEIN"/>
    <property type="match status" value="1"/>
</dbReference>
<feature type="compositionally biased region" description="Basic and acidic residues" evidence="10">
    <location>
        <begin position="224"/>
        <end position="243"/>
    </location>
</feature>
<keyword evidence="3" id="KW-0255">Endonuclease</keyword>
<proteinExistence type="predicted"/>
<dbReference type="GO" id="GO:0046872">
    <property type="term" value="F:metal ion binding"/>
    <property type="evidence" value="ECO:0007669"/>
    <property type="project" value="UniProtKB-KW"/>
</dbReference>
<evidence type="ECO:0000256" key="9">
    <source>
        <dbReference type="ARBA" id="ARBA00023172"/>
    </source>
</evidence>
<reference evidence="12 13" key="1">
    <citation type="submission" date="2020-04" db="EMBL/GenBank/DDBJ databases">
        <authorList>
            <person name="Wallbank WR R."/>
            <person name="Pardo Diaz C."/>
            <person name="Kozak K."/>
            <person name="Martin S."/>
            <person name="Jiggins C."/>
            <person name="Moest M."/>
            <person name="Warren A I."/>
            <person name="Byers J.R.P. K."/>
            <person name="Montejo-Kovacevich G."/>
            <person name="Yen C E."/>
        </authorList>
    </citation>
    <scope>NUCLEOTIDE SEQUENCE [LARGE SCALE GENOMIC DNA]</scope>
</reference>
<dbReference type="Gene3D" id="3.30.420.10">
    <property type="entry name" value="Ribonuclease H-like superfamily/Ribonuclease H"/>
    <property type="match status" value="1"/>
</dbReference>
<keyword evidence="9" id="KW-0233">DNA recombination</keyword>
<keyword evidence="2" id="KW-0479">Metal-binding</keyword>
<dbReference type="Proteomes" id="UP000494106">
    <property type="component" value="Unassembled WGS sequence"/>
</dbReference>
<feature type="compositionally biased region" description="Basic and acidic residues" evidence="10">
    <location>
        <begin position="252"/>
        <end position="263"/>
    </location>
</feature>
<gene>
    <name evidence="12" type="ORF">APLA_LOCUS12506</name>
</gene>
<evidence type="ECO:0000256" key="3">
    <source>
        <dbReference type="ARBA" id="ARBA00022759"/>
    </source>
</evidence>
<dbReference type="Pfam" id="PF25597">
    <property type="entry name" value="SH3_retrovirus"/>
    <property type="match status" value="1"/>
</dbReference>
<dbReference type="InterPro" id="IPR057670">
    <property type="entry name" value="SH3_retrovirus"/>
</dbReference>
<dbReference type="InterPro" id="IPR039537">
    <property type="entry name" value="Retrotran_Ty1/copia-like"/>
</dbReference>
<organism evidence="12 13">
    <name type="scientific">Arctia plantaginis</name>
    <name type="common">Wood tiger moth</name>
    <name type="synonym">Phalaena plantaginis</name>
    <dbReference type="NCBI Taxonomy" id="874455"/>
    <lineage>
        <taxon>Eukaryota</taxon>
        <taxon>Metazoa</taxon>
        <taxon>Ecdysozoa</taxon>
        <taxon>Arthropoda</taxon>
        <taxon>Hexapoda</taxon>
        <taxon>Insecta</taxon>
        <taxon>Pterygota</taxon>
        <taxon>Neoptera</taxon>
        <taxon>Endopterygota</taxon>
        <taxon>Lepidoptera</taxon>
        <taxon>Glossata</taxon>
        <taxon>Ditrysia</taxon>
        <taxon>Noctuoidea</taxon>
        <taxon>Erebidae</taxon>
        <taxon>Arctiinae</taxon>
        <taxon>Arctia</taxon>
    </lineage>
</organism>
<feature type="region of interest" description="Disordered" evidence="10">
    <location>
        <begin position="167"/>
        <end position="198"/>
    </location>
</feature>